<dbReference type="EMBL" id="BLAL01000087">
    <property type="protein sequence ID" value="GES84934.1"/>
    <property type="molecule type" value="Genomic_DNA"/>
</dbReference>
<gene>
    <name evidence="1" type="ORF">RCL2_001202100</name>
</gene>
<dbReference type="Proteomes" id="UP000615446">
    <property type="component" value="Unassembled WGS sequence"/>
</dbReference>
<sequence>MSQEENTYSTPAAFFKKRSRRGYIGHMNAFSIFRRSLSLELGELRNKVPPPVYTKVVSQKWIESPYGQKLYH</sequence>
<name>A0A8H3QQ58_9GLOM</name>
<reference evidence="1" key="1">
    <citation type="submission" date="2019-10" db="EMBL/GenBank/DDBJ databases">
        <title>Conservation and host-specific expression of non-tandemly repeated heterogenous ribosome RNA gene in arbuscular mycorrhizal fungi.</title>
        <authorList>
            <person name="Maeda T."/>
            <person name="Kobayashi Y."/>
            <person name="Nakagawa T."/>
            <person name="Ezawa T."/>
            <person name="Yamaguchi K."/>
            <person name="Bino T."/>
            <person name="Nishimoto Y."/>
            <person name="Shigenobu S."/>
            <person name="Kawaguchi M."/>
        </authorList>
    </citation>
    <scope>NUCLEOTIDE SEQUENCE</scope>
    <source>
        <strain evidence="1">HR1</strain>
    </source>
</reference>
<comment type="caution">
    <text evidence="1">The sequence shown here is derived from an EMBL/GenBank/DDBJ whole genome shotgun (WGS) entry which is preliminary data.</text>
</comment>
<organism evidence="1 2">
    <name type="scientific">Rhizophagus clarus</name>
    <dbReference type="NCBI Taxonomy" id="94130"/>
    <lineage>
        <taxon>Eukaryota</taxon>
        <taxon>Fungi</taxon>
        <taxon>Fungi incertae sedis</taxon>
        <taxon>Mucoromycota</taxon>
        <taxon>Glomeromycotina</taxon>
        <taxon>Glomeromycetes</taxon>
        <taxon>Glomerales</taxon>
        <taxon>Glomeraceae</taxon>
        <taxon>Rhizophagus</taxon>
    </lineage>
</organism>
<evidence type="ECO:0000313" key="1">
    <source>
        <dbReference type="EMBL" id="GES84934.1"/>
    </source>
</evidence>
<dbReference type="AlphaFoldDB" id="A0A8H3QQ58"/>
<proteinExistence type="predicted"/>
<evidence type="ECO:0000313" key="2">
    <source>
        <dbReference type="Proteomes" id="UP000615446"/>
    </source>
</evidence>
<accession>A0A8H3QQ58</accession>
<protein>
    <submittedName>
        <fullName evidence="1">Uncharacterized protein</fullName>
    </submittedName>
</protein>